<sequence length="83" mass="10020">MLGSQQNTSLQYGQIINQMFKNNTCLFIMNESNWNYLINTKHQLVITLNEKKQFKLTSYARINFLEEIINQHMYFLLQKKSRK</sequence>
<reference evidence="1" key="1">
    <citation type="submission" date="2021-01" db="EMBL/GenBank/DDBJ databases">
        <authorList>
            <consortium name="Genoscope - CEA"/>
            <person name="William W."/>
        </authorList>
    </citation>
    <scope>NUCLEOTIDE SEQUENCE</scope>
</reference>
<comment type="caution">
    <text evidence="1">The sequence shown here is derived from an EMBL/GenBank/DDBJ whole genome shotgun (WGS) entry which is preliminary data.</text>
</comment>
<accession>A0A8S1QFS4</accession>
<proteinExistence type="predicted"/>
<name>A0A8S1QFS4_9CILI</name>
<keyword evidence="2" id="KW-1185">Reference proteome</keyword>
<dbReference type="EMBL" id="CAJJDN010000105">
    <property type="protein sequence ID" value="CAD8114403.1"/>
    <property type="molecule type" value="Genomic_DNA"/>
</dbReference>
<protein>
    <submittedName>
        <fullName evidence="1">Uncharacterized protein</fullName>
    </submittedName>
</protein>
<dbReference type="Proteomes" id="UP000692954">
    <property type="component" value="Unassembled WGS sequence"/>
</dbReference>
<evidence type="ECO:0000313" key="2">
    <source>
        <dbReference type="Proteomes" id="UP000692954"/>
    </source>
</evidence>
<organism evidence="1 2">
    <name type="scientific">Paramecium sonneborni</name>
    <dbReference type="NCBI Taxonomy" id="65129"/>
    <lineage>
        <taxon>Eukaryota</taxon>
        <taxon>Sar</taxon>
        <taxon>Alveolata</taxon>
        <taxon>Ciliophora</taxon>
        <taxon>Intramacronucleata</taxon>
        <taxon>Oligohymenophorea</taxon>
        <taxon>Peniculida</taxon>
        <taxon>Parameciidae</taxon>
        <taxon>Paramecium</taxon>
    </lineage>
</organism>
<evidence type="ECO:0000313" key="1">
    <source>
        <dbReference type="EMBL" id="CAD8114403.1"/>
    </source>
</evidence>
<dbReference type="AlphaFoldDB" id="A0A8S1QFS4"/>
<gene>
    <name evidence="1" type="ORF">PSON_ATCC_30995.1.T1050185</name>
</gene>